<evidence type="ECO:0000256" key="12">
    <source>
        <dbReference type="ARBA" id="ARBA00036281"/>
    </source>
</evidence>
<reference evidence="19 20" key="1">
    <citation type="submission" date="2024-05" db="EMBL/GenBank/DDBJ databases">
        <title>Genome sequencing and assembly of Indian major carp, Cirrhinus mrigala (Hamilton, 1822).</title>
        <authorList>
            <person name="Mohindra V."/>
            <person name="Chowdhury L.M."/>
            <person name="Lal K."/>
            <person name="Jena J.K."/>
        </authorList>
    </citation>
    <scope>NUCLEOTIDE SEQUENCE [LARGE SCALE GENOMIC DNA]</scope>
    <source>
        <strain evidence="19">CM1030</strain>
        <tissue evidence="19">Blood</tissue>
    </source>
</reference>
<evidence type="ECO:0000313" key="20">
    <source>
        <dbReference type="Proteomes" id="UP001529510"/>
    </source>
</evidence>
<dbReference type="PRINTS" id="PR00342">
    <property type="entry name" value="RHESUSRHD"/>
</dbReference>
<evidence type="ECO:0000256" key="4">
    <source>
        <dbReference type="ARBA" id="ARBA00022448"/>
    </source>
</evidence>
<evidence type="ECO:0000256" key="15">
    <source>
        <dbReference type="ARBA" id="ARBA00042473"/>
    </source>
</evidence>
<keyword evidence="6 17" id="KW-1133">Transmembrane helix</keyword>
<evidence type="ECO:0000256" key="2">
    <source>
        <dbReference type="ARBA" id="ARBA00004141"/>
    </source>
</evidence>
<comment type="subunit">
    <text evidence="16">Homodimer. Heterotrimer; a RHCE monomer interacts with a RHAG homodimer. Component of the ankyrin-1 complex in the erythrocyte, composed of ANK1, RHCE, RHAG, SLC4A1, EPB42, GYPA, GYPB and AQP1. Interacts with GYPB (via the N-terminal); this interaction bridges the (RHAG)2(RHCE) heterotrimer with the SLC4A1 Band 3 I dimer complexed with GYPA.</text>
</comment>
<dbReference type="GO" id="GO:0072488">
    <property type="term" value="P:ammonium transmembrane transport"/>
    <property type="evidence" value="ECO:0007669"/>
    <property type="project" value="UniProtKB-KW"/>
</dbReference>
<evidence type="ECO:0000256" key="9">
    <source>
        <dbReference type="ARBA" id="ARBA00023180"/>
    </source>
</evidence>
<keyword evidence="5 17" id="KW-0812">Transmembrane</keyword>
<organism evidence="19 20">
    <name type="scientific">Cirrhinus mrigala</name>
    <name type="common">Mrigala</name>
    <dbReference type="NCBI Taxonomy" id="683832"/>
    <lineage>
        <taxon>Eukaryota</taxon>
        <taxon>Metazoa</taxon>
        <taxon>Chordata</taxon>
        <taxon>Craniata</taxon>
        <taxon>Vertebrata</taxon>
        <taxon>Euteleostomi</taxon>
        <taxon>Actinopterygii</taxon>
        <taxon>Neopterygii</taxon>
        <taxon>Teleostei</taxon>
        <taxon>Ostariophysi</taxon>
        <taxon>Cypriniformes</taxon>
        <taxon>Cyprinidae</taxon>
        <taxon>Labeoninae</taxon>
        <taxon>Labeonini</taxon>
        <taxon>Cirrhinus</taxon>
    </lineage>
</organism>
<evidence type="ECO:0000256" key="7">
    <source>
        <dbReference type="ARBA" id="ARBA00023136"/>
    </source>
</evidence>
<sequence>VHIQNATLAGGVAVGTCADMDIQPFGAMVIGITAGIISTVGFKFLTPILASKLGIQDTCGVHNLHGMPGILGGLAGIVAAALGKKEG</sequence>
<gene>
    <name evidence="19" type="ORF">M9458_039730</name>
</gene>
<keyword evidence="4" id="KW-0813">Transport</keyword>
<dbReference type="InterPro" id="IPR002229">
    <property type="entry name" value="RhesusRHD"/>
</dbReference>
<keyword evidence="7 17" id="KW-0472">Membrane</keyword>
<protein>
    <recommendedName>
        <fullName evidence="13">Ammonium transporter Rh type A</fullName>
    </recommendedName>
    <alternativeName>
        <fullName evidence="15">Erythrocyte membrane glycoprotein Rh50</fullName>
    </alternativeName>
    <alternativeName>
        <fullName evidence="14">Rhesus blood group family type A glycoprotein</fullName>
    </alternativeName>
</protein>
<evidence type="ECO:0000256" key="3">
    <source>
        <dbReference type="ARBA" id="ARBA00011036"/>
    </source>
</evidence>
<dbReference type="InterPro" id="IPR024041">
    <property type="entry name" value="NH4_transpt_AmtB-like_dom"/>
</dbReference>
<dbReference type="InterPro" id="IPR029020">
    <property type="entry name" value="Ammonium/urea_transptr"/>
</dbReference>
<evidence type="ECO:0000259" key="18">
    <source>
        <dbReference type="Pfam" id="PF00909"/>
    </source>
</evidence>
<evidence type="ECO:0000256" key="11">
    <source>
        <dbReference type="ARBA" id="ARBA00035761"/>
    </source>
</evidence>
<comment type="catalytic activity">
    <reaction evidence="11">
        <text>CO2(out) = CO2(in)</text>
        <dbReference type="Rhea" id="RHEA:74891"/>
        <dbReference type="ChEBI" id="CHEBI:16526"/>
    </reaction>
</comment>
<evidence type="ECO:0000256" key="16">
    <source>
        <dbReference type="ARBA" id="ARBA00046403"/>
    </source>
</evidence>
<dbReference type="SUPFAM" id="SSF111352">
    <property type="entry name" value="Ammonium transporter"/>
    <property type="match status" value="1"/>
</dbReference>
<keyword evidence="9" id="KW-0325">Glycoprotein</keyword>
<evidence type="ECO:0000256" key="10">
    <source>
        <dbReference type="ARBA" id="ARBA00025220"/>
    </source>
</evidence>
<dbReference type="AlphaFoldDB" id="A0ABD0NRC3"/>
<feature type="non-terminal residue" evidence="19">
    <location>
        <position position="1"/>
    </location>
</feature>
<comment type="function">
    <text evidence="10">Functions as an ammonia transporter. May play a role in the elimination of ammonia in the gill.</text>
</comment>
<feature type="non-terminal residue" evidence="19">
    <location>
        <position position="87"/>
    </location>
</feature>
<comment type="similarity">
    <text evidence="3">Belongs to the ammonium transporter (TC 2.A.49) family. Rh subfamily.</text>
</comment>
<comment type="subcellular location">
    <subcellularLocation>
        <location evidence="2">Membrane</location>
        <topology evidence="2">Multi-pass membrane protein</topology>
    </subcellularLocation>
</comment>
<comment type="catalytic activity">
    <reaction evidence="12">
        <text>methylamine(out) = methylamine(in)</text>
        <dbReference type="Rhea" id="RHEA:74391"/>
        <dbReference type="ChEBI" id="CHEBI:59338"/>
    </reaction>
</comment>
<dbReference type="GO" id="GO:0016020">
    <property type="term" value="C:membrane"/>
    <property type="evidence" value="ECO:0007669"/>
    <property type="project" value="UniProtKB-SubCell"/>
</dbReference>
<dbReference type="Gene3D" id="1.10.3430.10">
    <property type="entry name" value="Ammonium transporter AmtB like domains"/>
    <property type="match status" value="1"/>
</dbReference>
<proteinExistence type="inferred from homology"/>
<evidence type="ECO:0000256" key="5">
    <source>
        <dbReference type="ARBA" id="ARBA00022692"/>
    </source>
</evidence>
<feature type="domain" description="Ammonium transporter AmtB-like" evidence="18">
    <location>
        <begin position="1"/>
        <end position="83"/>
    </location>
</feature>
<comment type="caution">
    <text evidence="19">The sequence shown here is derived from an EMBL/GenBank/DDBJ whole genome shotgun (WGS) entry which is preliminary data.</text>
</comment>
<feature type="transmembrane region" description="Helical" evidence="17">
    <location>
        <begin position="65"/>
        <end position="83"/>
    </location>
</feature>
<evidence type="ECO:0000256" key="6">
    <source>
        <dbReference type="ARBA" id="ARBA00022989"/>
    </source>
</evidence>
<comment type="catalytic activity">
    <reaction evidence="1">
        <text>NH4(+)(in) = NH4(+)(out)</text>
        <dbReference type="Rhea" id="RHEA:28747"/>
        <dbReference type="ChEBI" id="CHEBI:28938"/>
    </reaction>
</comment>
<evidence type="ECO:0000313" key="19">
    <source>
        <dbReference type="EMBL" id="KAL0163977.1"/>
    </source>
</evidence>
<accession>A0ABD0NRC3</accession>
<keyword evidence="8" id="KW-0924">Ammonia transport</keyword>
<dbReference type="PANTHER" id="PTHR11730">
    <property type="entry name" value="AMMONIUM TRANSPORTER"/>
    <property type="match status" value="1"/>
</dbReference>
<evidence type="ECO:0000256" key="13">
    <source>
        <dbReference type="ARBA" id="ARBA00041037"/>
    </source>
</evidence>
<dbReference type="EMBL" id="JAMKFB020000020">
    <property type="protein sequence ID" value="KAL0163977.1"/>
    <property type="molecule type" value="Genomic_DNA"/>
</dbReference>
<evidence type="ECO:0000256" key="1">
    <source>
        <dbReference type="ARBA" id="ARBA00000309"/>
    </source>
</evidence>
<evidence type="ECO:0000256" key="17">
    <source>
        <dbReference type="SAM" id="Phobius"/>
    </source>
</evidence>
<evidence type="ECO:0000256" key="8">
    <source>
        <dbReference type="ARBA" id="ARBA00023177"/>
    </source>
</evidence>
<keyword evidence="20" id="KW-1185">Reference proteome</keyword>
<name>A0ABD0NRC3_CIRMR</name>
<dbReference type="PANTHER" id="PTHR11730:SF32">
    <property type="entry name" value="AMMONIUM TRANSPORTER RH TYPE A"/>
    <property type="match status" value="1"/>
</dbReference>
<dbReference type="Proteomes" id="UP001529510">
    <property type="component" value="Unassembled WGS sequence"/>
</dbReference>
<feature type="transmembrane region" description="Helical" evidence="17">
    <location>
        <begin position="25"/>
        <end position="45"/>
    </location>
</feature>
<evidence type="ECO:0000256" key="14">
    <source>
        <dbReference type="ARBA" id="ARBA00042104"/>
    </source>
</evidence>
<dbReference type="Pfam" id="PF00909">
    <property type="entry name" value="Ammonium_transp"/>
    <property type="match status" value="1"/>
</dbReference>